<organism evidence="2 3">
    <name type="scientific">Penicillium capsulatum</name>
    <dbReference type="NCBI Taxonomy" id="69766"/>
    <lineage>
        <taxon>Eukaryota</taxon>
        <taxon>Fungi</taxon>
        <taxon>Dikarya</taxon>
        <taxon>Ascomycota</taxon>
        <taxon>Pezizomycotina</taxon>
        <taxon>Eurotiomycetes</taxon>
        <taxon>Eurotiomycetidae</taxon>
        <taxon>Eurotiales</taxon>
        <taxon>Aspergillaceae</taxon>
        <taxon>Penicillium</taxon>
    </lineage>
</organism>
<comment type="caution">
    <text evidence="2">The sequence shown here is derived from an EMBL/GenBank/DDBJ whole genome shotgun (WGS) entry which is preliminary data.</text>
</comment>
<evidence type="ECO:0000313" key="3">
    <source>
        <dbReference type="Proteomes" id="UP001146351"/>
    </source>
</evidence>
<sequence length="186" mass="19953">MSIDIPSVAELHQAAESGQRITPEDVSVISHAESEYTGRGPVRGGPAATAQSIAMRQMNFEAKLDEVARKPQSQITLDDAQDIQSSESRAFERRPRIGSVSDQVWSIANRNEALGMTPTAADMMPIGTEVPPVGAEIPAYVTKDDARQAQRAESLVYGGQVPSYGIAASMQSAADKLDNLRRNSLA</sequence>
<gene>
    <name evidence="2" type="ORF">N7492_001547</name>
</gene>
<evidence type="ECO:0000313" key="2">
    <source>
        <dbReference type="EMBL" id="KAJ5183931.1"/>
    </source>
</evidence>
<reference evidence="2" key="2">
    <citation type="journal article" date="2023" name="IMA Fungus">
        <title>Comparative genomic study of the Penicillium genus elucidates a diverse pangenome and 15 lateral gene transfer events.</title>
        <authorList>
            <person name="Petersen C."/>
            <person name="Sorensen T."/>
            <person name="Nielsen M.R."/>
            <person name="Sondergaard T.E."/>
            <person name="Sorensen J.L."/>
            <person name="Fitzpatrick D.A."/>
            <person name="Frisvad J.C."/>
            <person name="Nielsen K.L."/>
        </authorList>
    </citation>
    <scope>NUCLEOTIDE SEQUENCE</scope>
    <source>
        <strain evidence="2">IBT 21917</strain>
    </source>
</reference>
<dbReference type="Pfam" id="PF04927">
    <property type="entry name" value="SMP"/>
    <property type="match status" value="2"/>
</dbReference>
<accession>A0A9W9IXY9</accession>
<evidence type="ECO:0000259" key="1">
    <source>
        <dbReference type="Pfam" id="PF04927"/>
    </source>
</evidence>
<dbReference type="InterPro" id="IPR007011">
    <property type="entry name" value="LEA_SMP_dom"/>
</dbReference>
<keyword evidence="3" id="KW-1185">Reference proteome</keyword>
<dbReference type="OrthoDB" id="2799468at2759"/>
<dbReference type="AlphaFoldDB" id="A0A9W9IXY9"/>
<dbReference type="Proteomes" id="UP001146351">
    <property type="component" value="Unassembled WGS sequence"/>
</dbReference>
<protein>
    <recommendedName>
        <fullName evidence="1">SMP domain-containing protein</fullName>
    </recommendedName>
</protein>
<name>A0A9W9IXY9_9EURO</name>
<dbReference type="EMBL" id="JAPQKO010000001">
    <property type="protein sequence ID" value="KAJ5183931.1"/>
    <property type="molecule type" value="Genomic_DNA"/>
</dbReference>
<feature type="domain" description="SMP" evidence="1">
    <location>
        <begin position="141"/>
        <end position="175"/>
    </location>
</feature>
<feature type="domain" description="SMP" evidence="1">
    <location>
        <begin position="18"/>
        <end position="54"/>
    </location>
</feature>
<proteinExistence type="predicted"/>
<reference evidence="2" key="1">
    <citation type="submission" date="2022-11" db="EMBL/GenBank/DDBJ databases">
        <authorList>
            <person name="Petersen C."/>
        </authorList>
    </citation>
    <scope>NUCLEOTIDE SEQUENCE</scope>
    <source>
        <strain evidence="2">IBT 21917</strain>
    </source>
</reference>